<keyword evidence="4" id="KW-0408">Iron</keyword>
<dbReference type="InterPro" id="IPR050651">
    <property type="entry name" value="Plant_Cytochrome_P450_Monoox"/>
</dbReference>
<comment type="caution">
    <text evidence="6">The sequence shown here is derived from an EMBL/GenBank/DDBJ whole genome shotgun (WGS) entry which is preliminary data.</text>
</comment>
<keyword evidence="1" id="KW-0349">Heme</keyword>
<dbReference type="EMBL" id="LNRQ01000004">
    <property type="protein sequence ID" value="KZM99754.1"/>
    <property type="molecule type" value="Genomic_DNA"/>
</dbReference>
<dbReference type="PRINTS" id="PR00463">
    <property type="entry name" value="EP450I"/>
</dbReference>
<dbReference type="Gramene" id="KZM99754">
    <property type="protein sequence ID" value="KZM99754"/>
    <property type="gene ID" value="DCAR_012884"/>
</dbReference>
<dbReference type="InterPro" id="IPR036396">
    <property type="entry name" value="Cyt_P450_sf"/>
</dbReference>
<evidence type="ECO:0000256" key="4">
    <source>
        <dbReference type="ARBA" id="ARBA00023004"/>
    </source>
</evidence>
<dbReference type="AlphaFoldDB" id="A0A165Z8S8"/>
<reference evidence="6" key="1">
    <citation type="journal article" date="2016" name="Nat. Genet.">
        <title>A high-quality carrot genome assembly provides new insights into carotenoid accumulation and asterid genome evolution.</title>
        <authorList>
            <person name="Iorizzo M."/>
            <person name="Ellison S."/>
            <person name="Senalik D."/>
            <person name="Zeng P."/>
            <person name="Satapoomin P."/>
            <person name="Huang J."/>
            <person name="Bowman M."/>
            <person name="Iovene M."/>
            <person name="Sanseverino W."/>
            <person name="Cavagnaro P."/>
            <person name="Yildiz M."/>
            <person name="Macko-Podgorni A."/>
            <person name="Moranska E."/>
            <person name="Grzebelus E."/>
            <person name="Grzebelus D."/>
            <person name="Ashrafi H."/>
            <person name="Zheng Z."/>
            <person name="Cheng S."/>
            <person name="Spooner D."/>
            <person name="Van Deynze A."/>
            <person name="Simon P."/>
        </authorList>
    </citation>
    <scope>NUCLEOTIDE SEQUENCE [LARGE SCALE GENOMIC DNA]</scope>
    <source>
        <tissue evidence="6">Leaf</tissue>
    </source>
</reference>
<accession>A0A165Z8S8</accession>
<dbReference type="SUPFAM" id="SSF48264">
    <property type="entry name" value="Cytochrome P450"/>
    <property type="match status" value="1"/>
</dbReference>
<evidence type="ECO:0000256" key="2">
    <source>
        <dbReference type="ARBA" id="ARBA00022723"/>
    </source>
</evidence>
<gene>
    <name evidence="6" type="ORF">DCAR_012884</name>
</gene>
<dbReference type="GO" id="GO:0005506">
    <property type="term" value="F:iron ion binding"/>
    <property type="evidence" value="ECO:0007669"/>
    <property type="project" value="InterPro"/>
</dbReference>
<sequence>MESVSLFLCFPALLFITAALYLYNQLYTNLPPSPFPALPIIGHLWLLKKPLHKALSRLSTKYGSVFYLIYGSRRVLVVSSASAAEECFTKNDVVFANRPNILFGKYLGNNFTSIVWVGYGEYWRNLRKLCAQEILSPHRLQKLAVIRVEEVRSMVRRFYGLSRGGVEVVEMRPVFFELLFNVLTRMIAGKRYYGEESGKTEEAKRFQEIMKETARLASVADMGDFVTVLKWFWFRDLEKQFVELSKRRDVFMQNLIDECRDSGSQGENRTLIQILLDLNEANPDYYKDDVIKSLMQHEHNLKSSVLTLMALLRLSVE</sequence>
<evidence type="ECO:0000256" key="3">
    <source>
        <dbReference type="ARBA" id="ARBA00023002"/>
    </source>
</evidence>
<evidence type="ECO:0000256" key="1">
    <source>
        <dbReference type="ARBA" id="ARBA00022617"/>
    </source>
</evidence>
<evidence type="ECO:0000313" key="6">
    <source>
        <dbReference type="EMBL" id="KZM99754.1"/>
    </source>
</evidence>
<protein>
    <recommendedName>
        <fullName evidence="7">Cytochrome P450</fullName>
    </recommendedName>
</protein>
<proteinExistence type="predicted"/>
<keyword evidence="5" id="KW-0503">Monooxygenase</keyword>
<dbReference type="Pfam" id="PF00067">
    <property type="entry name" value="p450"/>
    <property type="match status" value="1"/>
</dbReference>
<dbReference type="GO" id="GO:0004497">
    <property type="term" value="F:monooxygenase activity"/>
    <property type="evidence" value="ECO:0007669"/>
    <property type="project" value="UniProtKB-KW"/>
</dbReference>
<dbReference type="GO" id="GO:0020037">
    <property type="term" value="F:heme binding"/>
    <property type="evidence" value="ECO:0007669"/>
    <property type="project" value="InterPro"/>
</dbReference>
<evidence type="ECO:0008006" key="7">
    <source>
        <dbReference type="Google" id="ProtNLM"/>
    </source>
</evidence>
<evidence type="ECO:0000256" key="5">
    <source>
        <dbReference type="ARBA" id="ARBA00023033"/>
    </source>
</evidence>
<organism evidence="6">
    <name type="scientific">Daucus carota subsp. sativus</name>
    <name type="common">Carrot</name>
    <dbReference type="NCBI Taxonomy" id="79200"/>
    <lineage>
        <taxon>Eukaryota</taxon>
        <taxon>Viridiplantae</taxon>
        <taxon>Streptophyta</taxon>
        <taxon>Embryophyta</taxon>
        <taxon>Tracheophyta</taxon>
        <taxon>Spermatophyta</taxon>
        <taxon>Magnoliopsida</taxon>
        <taxon>eudicotyledons</taxon>
        <taxon>Gunneridae</taxon>
        <taxon>Pentapetalae</taxon>
        <taxon>asterids</taxon>
        <taxon>campanulids</taxon>
        <taxon>Apiales</taxon>
        <taxon>Apiaceae</taxon>
        <taxon>Apioideae</taxon>
        <taxon>Scandiceae</taxon>
        <taxon>Daucinae</taxon>
        <taxon>Daucus</taxon>
        <taxon>Daucus sect. Daucus</taxon>
    </lineage>
</organism>
<keyword evidence="2" id="KW-0479">Metal-binding</keyword>
<dbReference type="GO" id="GO:0016705">
    <property type="term" value="F:oxidoreductase activity, acting on paired donors, with incorporation or reduction of molecular oxygen"/>
    <property type="evidence" value="ECO:0007669"/>
    <property type="project" value="InterPro"/>
</dbReference>
<dbReference type="PANTHER" id="PTHR47947">
    <property type="entry name" value="CYTOCHROME P450 82C3-RELATED"/>
    <property type="match status" value="1"/>
</dbReference>
<dbReference type="Gene3D" id="1.10.630.10">
    <property type="entry name" value="Cytochrome P450"/>
    <property type="match status" value="1"/>
</dbReference>
<dbReference type="OMA" id="KENMETC"/>
<dbReference type="InterPro" id="IPR002401">
    <property type="entry name" value="Cyt_P450_E_grp-I"/>
</dbReference>
<dbReference type="PANTHER" id="PTHR47947:SF24">
    <property type="entry name" value="ISOFLAVONE 2'-HYDROXYLASE-LIKE"/>
    <property type="match status" value="1"/>
</dbReference>
<dbReference type="InterPro" id="IPR001128">
    <property type="entry name" value="Cyt_P450"/>
</dbReference>
<keyword evidence="3" id="KW-0560">Oxidoreductase</keyword>
<name>A0A165Z8S8_DAUCS</name>